<reference evidence="2 4" key="1">
    <citation type="submission" date="2020-12" db="EMBL/GenBank/DDBJ databases">
        <title>FDA dAtabase for Regulatory Grade micrObial Sequences (FDA-ARGOS): Supporting development and validation of Infectious Disease Dx tests.</title>
        <authorList>
            <person name="Minogue T."/>
            <person name="Wolcott M."/>
            <person name="Wasieloski L."/>
            <person name="Aguilar W."/>
            <person name="Moore D."/>
            <person name="Jaissle J."/>
            <person name="Tallon L."/>
            <person name="Sadzewicz L."/>
            <person name="Zhao X."/>
            <person name="Boylan J."/>
            <person name="Ott S."/>
            <person name="Bowen H."/>
            <person name="Vavikolanu K."/>
            <person name="Mehta A."/>
            <person name="Aluvathingal J."/>
            <person name="Nadendla S."/>
            <person name="Yan Y."/>
            <person name="Sichtig H."/>
        </authorList>
    </citation>
    <scope>NUCLEOTIDE SEQUENCE [LARGE SCALE GENOMIC DNA]</scope>
    <source>
        <strain evidence="2 4">FDAARGOS_949</strain>
    </source>
</reference>
<dbReference type="InterPro" id="IPR058713">
    <property type="entry name" value="DMF_alpha_dom"/>
</dbReference>
<evidence type="ECO:0000313" key="4">
    <source>
        <dbReference type="Proteomes" id="UP000594892"/>
    </source>
</evidence>
<accession>A0AAP9Y270</accession>
<evidence type="ECO:0000259" key="1">
    <source>
        <dbReference type="Pfam" id="PF26354"/>
    </source>
</evidence>
<reference evidence="3" key="2">
    <citation type="submission" date="2022-06" db="EMBL/GenBank/DDBJ databases">
        <title>Draft genome sequence of Burkholderia glumae strain GR20004 isolated from rice panicle showing bacterial panicle blight.</title>
        <authorList>
            <person name="Choi S.Y."/>
            <person name="Lee Y.H."/>
        </authorList>
    </citation>
    <scope>NUCLEOTIDE SEQUENCE</scope>
    <source>
        <strain evidence="3">GR20004</strain>
    </source>
</reference>
<keyword evidence="5" id="KW-1185">Reference proteome</keyword>
<proteinExistence type="predicted"/>
<evidence type="ECO:0000313" key="5">
    <source>
        <dbReference type="Proteomes" id="UP001056386"/>
    </source>
</evidence>
<sequence length="112" mass="12973">MFVFDPTRLDLAAEFRRQPYGRHSADLQYLLNFMRRPTNEAFHVLLIERPGMCWRLATMRPGARQPPEPTEYTFDNLEEAEWHVFTLRWARLVGLGAMPPGWPAGADADSPE</sequence>
<gene>
    <name evidence="2" type="ORF">I6H06_13850</name>
    <name evidence="3" type="ORF">NFI99_22020</name>
</gene>
<organism evidence="2 4">
    <name type="scientific">Burkholderia glumae</name>
    <name type="common">Pseudomonas glumae</name>
    <dbReference type="NCBI Taxonomy" id="337"/>
    <lineage>
        <taxon>Bacteria</taxon>
        <taxon>Pseudomonadati</taxon>
        <taxon>Pseudomonadota</taxon>
        <taxon>Betaproteobacteria</taxon>
        <taxon>Burkholderiales</taxon>
        <taxon>Burkholderiaceae</taxon>
        <taxon>Burkholderia</taxon>
    </lineage>
</organism>
<name>A0AAP9Y270_BURGL</name>
<dbReference type="AlphaFoldDB" id="A0AAP9Y270"/>
<evidence type="ECO:0000313" key="3">
    <source>
        <dbReference type="EMBL" id="USS47508.1"/>
    </source>
</evidence>
<protein>
    <recommendedName>
        <fullName evidence="1">N,N-dimethylformamidase alpha subunit domain-containing protein</fullName>
    </recommendedName>
</protein>
<dbReference type="EMBL" id="CP099587">
    <property type="protein sequence ID" value="USS47508.1"/>
    <property type="molecule type" value="Genomic_DNA"/>
</dbReference>
<dbReference type="EMBL" id="CP065601">
    <property type="protein sequence ID" value="QPQ93342.1"/>
    <property type="molecule type" value="Genomic_DNA"/>
</dbReference>
<feature type="domain" description="N,N-dimethylformamidase alpha subunit" evidence="1">
    <location>
        <begin position="10"/>
        <end position="92"/>
    </location>
</feature>
<dbReference type="Proteomes" id="UP001056386">
    <property type="component" value="Chromosome 1"/>
</dbReference>
<dbReference type="Proteomes" id="UP000594892">
    <property type="component" value="Chromosome 2"/>
</dbReference>
<dbReference type="GeneID" id="45699093"/>
<dbReference type="RefSeq" id="WP_015875921.1">
    <property type="nucleotide sequence ID" value="NZ_CP021074.1"/>
</dbReference>
<dbReference type="Pfam" id="PF26354">
    <property type="entry name" value="DMF_alpha"/>
    <property type="match status" value="1"/>
</dbReference>
<evidence type="ECO:0000313" key="2">
    <source>
        <dbReference type="EMBL" id="QPQ93342.1"/>
    </source>
</evidence>